<proteinExistence type="predicted"/>
<gene>
    <name evidence="5" type="ORF">IBL26_21670</name>
</gene>
<dbReference type="Gene3D" id="3.30.390.50">
    <property type="entry name" value="CO dehydrogenase flavoprotein, C-terminal domain"/>
    <property type="match status" value="1"/>
</dbReference>
<name>A0ABR7RTK5_9PROT</name>
<protein>
    <submittedName>
        <fullName evidence="5">Xanthine dehydrogenase</fullName>
    </submittedName>
</protein>
<sequence length="80" mass="8330">AFGGMAATPARAAAAEAALAGAPLHEQSFAAAADALARDFTPLSDWRASGAYRQAGAAGLLRRLYWRAARPDLRLEVHAP</sequence>
<dbReference type="Proteomes" id="UP000626026">
    <property type="component" value="Unassembled WGS sequence"/>
</dbReference>
<dbReference type="InterPro" id="IPR036683">
    <property type="entry name" value="CO_DH_flav_C_dom_sf"/>
</dbReference>
<keyword evidence="1" id="KW-0285">Flavoprotein</keyword>
<evidence type="ECO:0000313" key="6">
    <source>
        <dbReference type="Proteomes" id="UP000626026"/>
    </source>
</evidence>
<dbReference type="EMBL" id="JACTVA010000056">
    <property type="protein sequence ID" value="MBC9209470.1"/>
    <property type="molecule type" value="Genomic_DNA"/>
</dbReference>
<evidence type="ECO:0000313" key="5">
    <source>
        <dbReference type="EMBL" id="MBC9209470.1"/>
    </source>
</evidence>
<evidence type="ECO:0000259" key="4">
    <source>
        <dbReference type="Pfam" id="PF03450"/>
    </source>
</evidence>
<dbReference type="Pfam" id="PF03450">
    <property type="entry name" value="CO_deh_flav_C"/>
    <property type="match status" value="1"/>
</dbReference>
<dbReference type="InterPro" id="IPR051312">
    <property type="entry name" value="Diverse_Substr_Oxidored"/>
</dbReference>
<feature type="domain" description="CO dehydrogenase flavoprotein C-terminal" evidence="4">
    <location>
        <begin position="1"/>
        <end position="65"/>
    </location>
</feature>
<dbReference type="SUPFAM" id="SSF55447">
    <property type="entry name" value="CO dehydrogenase flavoprotein C-terminal domain-like"/>
    <property type="match status" value="1"/>
</dbReference>
<dbReference type="PANTHER" id="PTHR42659:SF2">
    <property type="entry name" value="XANTHINE DEHYDROGENASE SUBUNIT C-RELATED"/>
    <property type="match status" value="1"/>
</dbReference>
<reference evidence="5 6" key="1">
    <citation type="journal article" date="2013" name="Int. J. Syst. Evol. Microbiol.">
        <title>Roseomonas aerophila sp. nov., isolated from air.</title>
        <authorList>
            <person name="Kim S.J."/>
            <person name="Weon H.Y."/>
            <person name="Ahn J.H."/>
            <person name="Hong S.B."/>
            <person name="Seok S.J."/>
            <person name="Whang K.S."/>
            <person name="Kwon S.W."/>
        </authorList>
    </citation>
    <scope>NUCLEOTIDE SEQUENCE [LARGE SCALE GENOMIC DNA]</scope>
    <source>
        <strain evidence="5 6">NBRC 108923</strain>
    </source>
</reference>
<accession>A0ABR7RTK5</accession>
<keyword evidence="2" id="KW-0274">FAD</keyword>
<dbReference type="InterPro" id="IPR005107">
    <property type="entry name" value="CO_DH_flav_C"/>
</dbReference>
<evidence type="ECO:0000256" key="1">
    <source>
        <dbReference type="ARBA" id="ARBA00022630"/>
    </source>
</evidence>
<dbReference type="PANTHER" id="PTHR42659">
    <property type="entry name" value="XANTHINE DEHYDROGENASE SUBUNIT C-RELATED"/>
    <property type="match status" value="1"/>
</dbReference>
<feature type="non-terminal residue" evidence="5">
    <location>
        <position position="1"/>
    </location>
</feature>
<evidence type="ECO:0000256" key="2">
    <source>
        <dbReference type="ARBA" id="ARBA00022827"/>
    </source>
</evidence>
<keyword evidence="3" id="KW-0560">Oxidoreductase</keyword>
<keyword evidence="6" id="KW-1185">Reference proteome</keyword>
<comment type="caution">
    <text evidence="5">The sequence shown here is derived from an EMBL/GenBank/DDBJ whole genome shotgun (WGS) entry which is preliminary data.</text>
</comment>
<organism evidence="5 6">
    <name type="scientific">Teichococcus aerophilus</name>
    <dbReference type="NCBI Taxonomy" id="1224513"/>
    <lineage>
        <taxon>Bacteria</taxon>
        <taxon>Pseudomonadati</taxon>
        <taxon>Pseudomonadota</taxon>
        <taxon>Alphaproteobacteria</taxon>
        <taxon>Acetobacterales</taxon>
        <taxon>Roseomonadaceae</taxon>
        <taxon>Roseomonas</taxon>
    </lineage>
</organism>
<evidence type="ECO:0000256" key="3">
    <source>
        <dbReference type="ARBA" id="ARBA00023002"/>
    </source>
</evidence>